<protein>
    <submittedName>
        <fullName evidence="2">Uncharacterized protein</fullName>
    </submittedName>
</protein>
<comment type="caution">
    <text evidence="2">The sequence shown here is derived from an EMBL/GenBank/DDBJ whole genome shotgun (WGS) entry which is preliminary data.</text>
</comment>
<proteinExistence type="predicted"/>
<name>A0A0F9MVG1_9ZZZZ</name>
<gene>
    <name evidence="2" type="ORF">LCGC14_1108300</name>
</gene>
<feature type="region of interest" description="Disordered" evidence="1">
    <location>
        <begin position="87"/>
        <end position="108"/>
    </location>
</feature>
<evidence type="ECO:0000313" key="2">
    <source>
        <dbReference type="EMBL" id="KKN03382.1"/>
    </source>
</evidence>
<accession>A0A0F9MVG1</accession>
<reference evidence="2" key="1">
    <citation type="journal article" date="2015" name="Nature">
        <title>Complex archaea that bridge the gap between prokaryotes and eukaryotes.</title>
        <authorList>
            <person name="Spang A."/>
            <person name="Saw J.H."/>
            <person name="Jorgensen S.L."/>
            <person name="Zaremba-Niedzwiedzka K."/>
            <person name="Martijn J."/>
            <person name="Lind A.E."/>
            <person name="van Eijk R."/>
            <person name="Schleper C."/>
            <person name="Guy L."/>
            <person name="Ettema T.J."/>
        </authorList>
    </citation>
    <scope>NUCLEOTIDE SEQUENCE</scope>
</reference>
<evidence type="ECO:0000256" key="1">
    <source>
        <dbReference type="SAM" id="MobiDB-lite"/>
    </source>
</evidence>
<dbReference type="EMBL" id="LAZR01005039">
    <property type="protein sequence ID" value="KKN03382.1"/>
    <property type="molecule type" value="Genomic_DNA"/>
</dbReference>
<dbReference type="AlphaFoldDB" id="A0A0F9MVG1"/>
<organism evidence="2">
    <name type="scientific">marine sediment metagenome</name>
    <dbReference type="NCBI Taxonomy" id="412755"/>
    <lineage>
        <taxon>unclassified sequences</taxon>
        <taxon>metagenomes</taxon>
        <taxon>ecological metagenomes</taxon>
    </lineage>
</organism>
<sequence>MKFWPLELLYPINHALHEASVEAGKDKKDIMKRLPWRPRWRIKIWIKSEYLHWWRWKGFIRLLRHNFLMWQHKHNLRCRCVSYHQRTGEHAPDCPKSPDFTPKPQENK</sequence>